<dbReference type="GO" id="GO:0003677">
    <property type="term" value="F:DNA binding"/>
    <property type="evidence" value="ECO:0007669"/>
    <property type="project" value="UniProtKB-KW"/>
</dbReference>
<accession>A0A7X6S494</accession>
<evidence type="ECO:0000313" key="6">
    <source>
        <dbReference type="EMBL" id="NKZ25026.1"/>
    </source>
</evidence>
<evidence type="ECO:0000256" key="4">
    <source>
        <dbReference type="ARBA" id="ARBA00023163"/>
    </source>
</evidence>
<keyword evidence="2" id="KW-0805">Transcription regulation</keyword>
<keyword evidence="7" id="KW-1185">Reference proteome</keyword>
<dbReference type="PROSITE" id="PS50930">
    <property type="entry name" value="HTH_LYTTR"/>
    <property type="match status" value="1"/>
</dbReference>
<dbReference type="PANTHER" id="PTHR37299">
    <property type="entry name" value="TRANSCRIPTIONAL REGULATOR-RELATED"/>
    <property type="match status" value="1"/>
</dbReference>
<keyword evidence="3" id="KW-0238">DNA-binding</keyword>
<dbReference type="InterPro" id="IPR007492">
    <property type="entry name" value="LytTR_DNA-bd_dom"/>
</dbReference>
<protein>
    <submittedName>
        <fullName evidence="6">LytTR family transcriptional regulator</fullName>
    </submittedName>
</protein>
<sequence length="147" mass="17581">MEVILQVDKNTQKPKIIICTPKRSSYFDDLVNKIRRMLGEEKINVKQGSDYLSFKISDIERIYTENHNVFCEINSCKYKLKERIYEMVDLLPHDTFFQISQSEIVNRKFIDKFKLTSTGLYQVILKNDVVTYASRRCMYKIKKEYLK</sequence>
<name>A0A7X6S494_9LACO</name>
<evidence type="ECO:0000256" key="1">
    <source>
        <dbReference type="ARBA" id="ARBA00022490"/>
    </source>
</evidence>
<dbReference type="Proteomes" id="UP000549765">
    <property type="component" value="Unassembled WGS sequence"/>
</dbReference>
<comment type="caution">
    <text evidence="6">The sequence shown here is derived from an EMBL/GenBank/DDBJ whole genome shotgun (WGS) entry which is preliminary data.</text>
</comment>
<dbReference type="Gene3D" id="2.40.50.1020">
    <property type="entry name" value="LytTr DNA-binding domain"/>
    <property type="match status" value="1"/>
</dbReference>
<dbReference type="GO" id="GO:0000156">
    <property type="term" value="F:phosphorelay response regulator activity"/>
    <property type="evidence" value="ECO:0007669"/>
    <property type="project" value="InterPro"/>
</dbReference>
<organism evidence="6 7">
    <name type="scientific">Periweissella fabalis</name>
    <dbReference type="NCBI Taxonomy" id="1070421"/>
    <lineage>
        <taxon>Bacteria</taxon>
        <taxon>Bacillati</taxon>
        <taxon>Bacillota</taxon>
        <taxon>Bacilli</taxon>
        <taxon>Lactobacillales</taxon>
        <taxon>Lactobacillaceae</taxon>
        <taxon>Periweissella</taxon>
    </lineage>
</organism>
<reference evidence="6 7" key="1">
    <citation type="submission" date="2020-04" db="EMBL/GenBank/DDBJ databases">
        <title>MicrobeNet Type strains.</title>
        <authorList>
            <person name="Nicholson A.C."/>
        </authorList>
    </citation>
    <scope>NUCLEOTIDE SEQUENCE [LARGE SCALE GENOMIC DNA]</scope>
    <source>
        <strain evidence="6 7">CCUG 61472</strain>
    </source>
</reference>
<dbReference type="PANTHER" id="PTHR37299:SF2">
    <property type="entry name" value="HTH LYTTR-TYPE DOMAIN-CONTAINING PROTEIN"/>
    <property type="match status" value="1"/>
</dbReference>
<dbReference type="EMBL" id="JAAXPN010000015">
    <property type="protein sequence ID" value="NKZ25026.1"/>
    <property type="molecule type" value="Genomic_DNA"/>
</dbReference>
<dbReference type="RefSeq" id="WP_168722817.1">
    <property type="nucleotide sequence ID" value="NZ_JAAXPN010000015.1"/>
</dbReference>
<dbReference type="InterPro" id="IPR046947">
    <property type="entry name" value="LytR-like"/>
</dbReference>
<evidence type="ECO:0000313" key="7">
    <source>
        <dbReference type="Proteomes" id="UP000549765"/>
    </source>
</evidence>
<evidence type="ECO:0000256" key="2">
    <source>
        <dbReference type="ARBA" id="ARBA00023015"/>
    </source>
</evidence>
<dbReference type="Pfam" id="PF04397">
    <property type="entry name" value="LytTR"/>
    <property type="match status" value="1"/>
</dbReference>
<gene>
    <name evidence="6" type="ORF">HF964_09550</name>
</gene>
<proteinExistence type="predicted"/>
<keyword evidence="4" id="KW-0804">Transcription</keyword>
<evidence type="ECO:0000259" key="5">
    <source>
        <dbReference type="PROSITE" id="PS50930"/>
    </source>
</evidence>
<feature type="domain" description="HTH LytTR-type" evidence="5">
    <location>
        <begin position="43"/>
        <end position="147"/>
    </location>
</feature>
<dbReference type="SMART" id="SM00850">
    <property type="entry name" value="LytTR"/>
    <property type="match status" value="1"/>
</dbReference>
<evidence type="ECO:0000256" key="3">
    <source>
        <dbReference type="ARBA" id="ARBA00023125"/>
    </source>
</evidence>
<keyword evidence="1" id="KW-0963">Cytoplasm</keyword>
<dbReference type="AlphaFoldDB" id="A0A7X6S494"/>